<dbReference type="EMBL" id="ML976656">
    <property type="protein sequence ID" value="KAF1980434.1"/>
    <property type="molecule type" value="Genomic_DNA"/>
</dbReference>
<dbReference type="Proteomes" id="UP000800036">
    <property type="component" value="Unassembled WGS sequence"/>
</dbReference>
<evidence type="ECO:0000313" key="1">
    <source>
        <dbReference type="EMBL" id="KAF1980434.1"/>
    </source>
</evidence>
<dbReference type="AlphaFoldDB" id="A0A6A5VST9"/>
<keyword evidence="2" id="KW-1185">Reference proteome</keyword>
<gene>
    <name evidence="1" type="ORF">BU23DRAFT_548584</name>
</gene>
<reference evidence="1" key="1">
    <citation type="journal article" date="2020" name="Stud. Mycol.">
        <title>101 Dothideomycetes genomes: a test case for predicting lifestyles and emergence of pathogens.</title>
        <authorList>
            <person name="Haridas S."/>
            <person name="Albert R."/>
            <person name="Binder M."/>
            <person name="Bloem J."/>
            <person name="Labutti K."/>
            <person name="Salamov A."/>
            <person name="Andreopoulos B."/>
            <person name="Baker S."/>
            <person name="Barry K."/>
            <person name="Bills G."/>
            <person name="Bluhm B."/>
            <person name="Cannon C."/>
            <person name="Castanera R."/>
            <person name="Culley D."/>
            <person name="Daum C."/>
            <person name="Ezra D."/>
            <person name="Gonzalez J."/>
            <person name="Henrissat B."/>
            <person name="Kuo A."/>
            <person name="Liang C."/>
            <person name="Lipzen A."/>
            <person name="Lutzoni F."/>
            <person name="Magnuson J."/>
            <person name="Mondo S."/>
            <person name="Nolan M."/>
            <person name="Ohm R."/>
            <person name="Pangilinan J."/>
            <person name="Park H.-J."/>
            <person name="Ramirez L."/>
            <person name="Alfaro M."/>
            <person name="Sun H."/>
            <person name="Tritt A."/>
            <person name="Yoshinaga Y."/>
            <person name="Zwiers L.-H."/>
            <person name="Turgeon B."/>
            <person name="Goodwin S."/>
            <person name="Spatafora J."/>
            <person name="Crous P."/>
            <person name="Grigoriev I."/>
        </authorList>
    </citation>
    <scope>NUCLEOTIDE SEQUENCE</scope>
    <source>
        <strain evidence="1">CBS 107.79</strain>
    </source>
</reference>
<sequence>MISQVQQCNSISGELANYLQINTLYAPDSTIAADLRYQRPIVEYNSYQRLFAEKSWDVASLKDDSRTLTIIEGEEGDLRMSYGGKWTEKTRAEDEETGWWEGLGLPA</sequence>
<proteinExistence type="predicted"/>
<accession>A0A6A5VST9</accession>
<evidence type="ECO:0000313" key="2">
    <source>
        <dbReference type="Proteomes" id="UP000800036"/>
    </source>
</evidence>
<name>A0A6A5VST9_9PLEO</name>
<dbReference type="OrthoDB" id="3792543at2759"/>
<protein>
    <submittedName>
        <fullName evidence="1">Uncharacterized protein</fullName>
    </submittedName>
</protein>
<organism evidence="1 2">
    <name type="scientific">Bimuria novae-zelandiae CBS 107.79</name>
    <dbReference type="NCBI Taxonomy" id="1447943"/>
    <lineage>
        <taxon>Eukaryota</taxon>
        <taxon>Fungi</taxon>
        <taxon>Dikarya</taxon>
        <taxon>Ascomycota</taxon>
        <taxon>Pezizomycotina</taxon>
        <taxon>Dothideomycetes</taxon>
        <taxon>Pleosporomycetidae</taxon>
        <taxon>Pleosporales</taxon>
        <taxon>Massarineae</taxon>
        <taxon>Didymosphaeriaceae</taxon>
        <taxon>Bimuria</taxon>
    </lineage>
</organism>